<feature type="domain" description="Methyltransferase" evidence="1">
    <location>
        <begin position="49"/>
        <end position="145"/>
    </location>
</feature>
<reference evidence="2 3" key="1">
    <citation type="submission" date="2017-03" db="EMBL/GenBank/DDBJ databases">
        <authorList>
            <person name="Afonso C.L."/>
            <person name="Miller P.J."/>
            <person name="Scott M.A."/>
            <person name="Spackman E."/>
            <person name="Goraichik I."/>
            <person name="Dimitrov K.M."/>
            <person name="Suarez D.L."/>
            <person name="Swayne D.E."/>
        </authorList>
    </citation>
    <scope>NUCLEOTIDE SEQUENCE [LARGE SCALE GENOMIC DNA]</scope>
    <source>
        <strain evidence="2 3">CECT 8287</strain>
    </source>
</reference>
<name>A0A1Y5SV11_9RHOB</name>
<dbReference type="Gene3D" id="3.40.50.150">
    <property type="entry name" value="Vaccinia Virus protein VP39"/>
    <property type="match status" value="1"/>
</dbReference>
<keyword evidence="2" id="KW-0808">Transferase</keyword>
<dbReference type="Pfam" id="PF13649">
    <property type="entry name" value="Methyltransf_25"/>
    <property type="match status" value="1"/>
</dbReference>
<dbReference type="InterPro" id="IPR029063">
    <property type="entry name" value="SAM-dependent_MTases_sf"/>
</dbReference>
<evidence type="ECO:0000313" key="3">
    <source>
        <dbReference type="Proteomes" id="UP000193827"/>
    </source>
</evidence>
<dbReference type="InterPro" id="IPR050447">
    <property type="entry name" value="Erg6_SMT_methyltransf"/>
</dbReference>
<evidence type="ECO:0000313" key="2">
    <source>
        <dbReference type="EMBL" id="SLN45661.1"/>
    </source>
</evidence>
<dbReference type="PANTHER" id="PTHR44068">
    <property type="entry name" value="ZGC:194242"/>
    <property type="match status" value="1"/>
</dbReference>
<dbReference type="OrthoDB" id="9777638at2"/>
<protein>
    <submittedName>
        <fullName evidence="2">Demethylmenaquinone methyltransferase</fullName>
        <ecNumber evidence="2">2.1.1.163</ecNumber>
    </submittedName>
</protein>
<dbReference type="Proteomes" id="UP000193827">
    <property type="component" value="Unassembled WGS sequence"/>
</dbReference>
<proteinExistence type="predicted"/>
<dbReference type="GO" id="GO:0032259">
    <property type="term" value="P:methylation"/>
    <property type="evidence" value="ECO:0007669"/>
    <property type="project" value="UniProtKB-KW"/>
</dbReference>
<dbReference type="AlphaFoldDB" id="A0A1Y5SV11"/>
<dbReference type="EMBL" id="FWFL01000005">
    <property type="protein sequence ID" value="SLN45661.1"/>
    <property type="molecule type" value="Genomic_DNA"/>
</dbReference>
<dbReference type="CDD" id="cd02440">
    <property type="entry name" value="AdoMet_MTases"/>
    <property type="match status" value="1"/>
</dbReference>
<accession>A0A1Y5SV11</accession>
<dbReference type="EC" id="2.1.1.163" evidence="2"/>
<organism evidence="2 3">
    <name type="scientific">Roseovarius litorisediminis</name>
    <dbReference type="NCBI Taxonomy" id="1312363"/>
    <lineage>
        <taxon>Bacteria</taxon>
        <taxon>Pseudomonadati</taxon>
        <taxon>Pseudomonadota</taxon>
        <taxon>Alphaproteobacteria</taxon>
        <taxon>Rhodobacterales</taxon>
        <taxon>Roseobacteraceae</taxon>
        <taxon>Roseovarius</taxon>
    </lineage>
</organism>
<dbReference type="RefSeq" id="WP_085892553.1">
    <property type="nucleotide sequence ID" value="NZ_FWFL01000005.1"/>
</dbReference>
<dbReference type="PANTHER" id="PTHR44068:SF11">
    <property type="entry name" value="GERANYL DIPHOSPHATE 2-C-METHYLTRANSFERASE"/>
    <property type="match status" value="1"/>
</dbReference>
<sequence length="282" mass="29957">MTDRANQDQAEYWSAQQKWVDHQETLDATLAPVLTGLLEQACLRPGEHVLDIGCGTGASLLSIAQAVGPKGAVMGADISSLLLSRARDRIAKAGCENVRALECDAQIYDFAPASVDCAMSRFGVMFFEDPVAAFANIARALKPGGRLVFLSWADLQKNPWFDVPRQVAFDQLGPLPKPEPRAPGPMAFAERNYVSDILTSAGLKDVSVSEVNVLLTPPDGVAGAAAISTRVGIAARALQYFEGSSDDAHAIEDGVAKAMKKYETPAGMRVPAALNLCTAVRG</sequence>
<dbReference type="InterPro" id="IPR041698">
    <property type="entry name" value="Methyltransf_25"/>
</dbReference>
<dbReference type="SUPFAM" id="SSF53335">
    <property type="entry name" value="S-adenosyl-L-methionine-dependent methyltransferases"/>
    <property type="match status" value="1"/>
</dbReference>
<keyword evidence="3" id="KW-1185">Reference proteome</keyword>
<gene>
    <name evidence="2" type="primary">ubiE_5</name>
    <name evidence="2" type="ORF">PEL8287_02351</name>
</gene>
<evidence type="ECO:0000259" key="1">
    <source>
        <dbReference type="Pfam" id="PF13649"/>
    </source>
</evidence>
<dbReference type="GO" id="GO:0043770">
    <property type="term" value="F:demethylmenaquinone methyltransferase activity"/>
    <property type="evidence" value="ECO:0007669"/>
    <property type="project" value="UniProtKB-EC"/>
</dbReference>
<keyword evidence="2" id="KW-0489">Methyltransferase</keyword>